<feature type="compositionally biased region" description="Polar residues" evidence="2">
    <location>
        <begin position="706"/>
        <end position="715"/>
    </location>
</feature>
<protein>
    <submittedName>
        <fullName evidence="4">Microtubule-associated protein</fullName>
    </submittedName>
</protein>
<evidence type="ECO:0000313" key="3">
    <source>
        <dbReference type="Proteomes" id="UP000025227"/>
    </source>
</evidence>
<feature type="compositionally biased region" description="Low complexity" evidence="2">
    <location>
        <begin position="210"/>
        <end position="227"/>
    </location>
</feature>
<feature type="compositionally biased region" description="Acidic residues" evidence="2">
    <location>
        <begin position="552"/>
        <end position="579"/>
    </location>
</feature>
<dbReference type="AlphaFoldDB" id="A0A7I4Z2V7"/>
<feature type="region of interest" description="Disordered" evidence="2">
    <location>
        <begin position="796"/>
        <end position="817"/>
    </location>
</feature>
<feature type="compositionally biased region" description="Low complexity" evidence="2">
    <location>
        <begin position="488"/>
        <end position="512"/>
    </location>
</feature>
<name>A0A7I4Z2V7_HAECO</name>
<feature type="compositionally biased region" description="Polar residues" evidence="2">
    <location>
        <begin position="75"/>
        <end position="86"/>
    </location>
</feature>
<evidence type="ECO:0000256" key="1">
    <source>
        <dbReference type="SAM" id="Coils"/>
    </source>
</evidence>
<dbReference type="OrthoDB" id="5870358at2759"/>
<feature type="compositionally biased region" description="Acidic residues" evidence="2">
    <location>
        <begin position="88"/>
        <end position="115"/>
    </location>
</feature>
<feature type="compositionally biased region" description="Low complexity" evidence="2">
    <location>
        <begin position="804"/>
        <end position="817"/>
    </location>
</feature>
<organism evidence="3 4">
    <name type="scientific">Haemonchus contortus</name>
    <name type="common">Barber pole worm</name>
    <dbReference type="NCBI Taxonomy" id="6289"/>
    <lineage>
        <taxon>Eukaryota</taxon>
        <taxon>Metazoa</taxon>
        <taxon>Ecdysozoa</taxon>
        <taxon>Nematoda</taxon>
        <taxon>Chromadorea</taxon>
        <taxon>Rhabditida</taxon>
        <taxon>Rhabditina</taxon>
        <taxon>Rhabditomorpha</taxon>
        <taxon>Strongyloidea</taxon>
        <taxon>Trichostrongylidae</taxon>
        <taxon>Haemonchus</taxon>
    </lineage>
</organism>
<feature type="compositionally biased region" description="Basic and acidic residues" evidence="2">
    <location>
        <begin position="336"/>
        <end position="350"/>
    </location>
</feature>
<accession>A0A7I4Z2V7</accession>
<proteinExistence type="predicted"/>
<keyword evidence="3" id="KW-1185">Reference proteome</keyword>
<reference evidence="4" key="1">
    <citation type="submission" date="2020-12" db="UniProtKB">
        <authorList>
            <consortium name="WormBaseParasite"/>
        </authorList>
    </citation>
    <scope>IDENTIFICATION</scope>
    <source>
        <strain evidence="4">MHco3</strain>
    </source>
</reference>
<feature type="compositionally biased region" description="Low complexity" evidence="2">
    <location>
        <begin position="169"/>
        <end position="187"/>
    </location>
</feature>
<keyword evidence="1" id="KW-0175">Coiled coil</keyword>
<feature type="compositionally biased region" description="Basic and acidic residues" evidence="2">
    <location>
        <begin position="607"/>
        <end position="617"/>
    </location>
</feature>
<evidence type="ECO:0000256" key="2">
    <source>
        <dbReference type="SAM" id="MobiDB-lite"/>
    </source>
</evidence>
<feature type="coiled-coil region" evidence="1">
    <location>
        <begin position="926"/>
        <end position="953"/>
    </location>
</feature>
<dbReference type="Proteomes" id="UP000025227">
    <property type="component" value="Unplaced"/>
</dbReference>
<sequence>MSEAEQLDQSGGAPDAEVEEEAIFIKKEITVDMDQLQDGEVPQQASVETADVEEEKSAQPVDEDRTEDQVPDITGTENIDPMTTSMDGIEDLPANEESQEYEDAIMEENEDEKQEDDAHVEAQDSTADQPTPDHDDSKSSRYRSAYADIPQLADDVIPHLAEDEHEQATGDSEAAAASETDAAAAPADETHPSDEPVAEEVSAAENEIPVAETSVEVEASAEPPVAETTVENEEKAPAEEEKVEEKVEAEEQMAPPGGTPVPGDAEKEFELQAPPEGKRPRTPNELDNPPPEEPVEEAAGEPAKEVEETPQEVEEPPKEPEEAPQEMVEVPVEVEEAPKEVEEEAIEKTEVSQQEATPATPATPAASEKVESVPQTPKSAVGSVPPTPMSATKEAAGTPAGSVPPTPNTAAEEKFGTPAGSVPATPKTEEKFGTPVGTPKMANGALPNGSIPGTPAAKVETPKVATPKGTGTPKATGTPKTNVAFNFEETPATPKETEAPGTPAKSAKSPRTPRTPKTPKTPKSAKSLPAEEPEPLKEEPVEPEPAPAAEETPAEEAAPVEEEHAEAEPAEAEPAEAEPEETKPEPEPELIEVEVTGEQAEDAAPAEETHAEEAQKEPEEEISPPTKVSEVTAAPARKSPSPPPVRQRAASPSPPRRARPSSPSPERRPARDYTSYDQDSHRHVPPPRLPTTTSFSSWSPPEKSSYTAISPFVTNPNKYRNEYTASCNYRPNNTYLSHFDDIVNSGAFSSALYSTTRLIERSRSRTRERRQAMRSQRSMSNYYRYLYDSYTSQYPAPQRAREYSTPPSREYSRPPSRSGSFISFMEYSGSKNGELSRNASRSSIYDSALSRSGSRVNNADLYYGGGRLSRVDSYVRDLHTPYEYEMPSTYERYRSSSRSGGFSTISGYTGRIGQLERSLSRELLTKDRLRSEYSQLSSKLNQAVRQMDLLRATPYSSMRSASHPRTSIYAHFYPYY</sequence>
<feature type="region of interest" description="Disordered" evidence="2">
    <location>
        <begin position="1"/>
        <end position="20"/>
    </location>
</feature>
<feature type="region of interest" description="Disordered" evidence="2">
    <location>
        <begin position="34"/>
        <end position="715"/>
    </location>
</feature>
<evidence type="ECO:0000313" key="4">
    <source>
        <dbReference type="WBParaSite" id="HCON_00184880-00002"/>
    </source>
</evidence>
<feature type="compositionally biased region" description="Low complexity" evidence="2">
    <location>
        <begin position="465"/>
        <end position="481"/>
    </location>
</feature>
<feature type="compositionally biased region" description="Low complexity" evidence="2">
    <location>
        <begin position="356"/>
        <end position="366"/>
    </location>
</feature>
<dbReference type="WBParaSite" id="HCON_00184880-00002">
    <property type="protein sequence ID" value="HCON_00184880-00002"/>
    <property type="gene ID" value="HCON_00184880"/>
</dbReference>
<dbReference type="OMA" id="FHDAPEE"/>
<feature type="compositionally biased region" description="Low complexity" evidence="2">
    <location>
        <begin position="521"/>
        <end position="530"/>
    </location>
</feature>
<feature type="compositionally biased region" description="Basic and acidic residues" evidence="2">
    <location>
        <begin position="264"/>
        <end position="284"/>
    </location>
</feature>
<feature type="compositionally biased region" description="Basic and acidic residues" evidence="2">
    <location>
        <begin position="232"/>
        <end position="246"/>
    </location>
</feature>
<feature type="compositionally biased region" description="Low complexity" evidence="2">
    <location>
        <begin position="690"/>
        <end position="705"/>
    </location>
</feature>
<feature type="compositionally biased region" description="Basic and acidic residues" evidence="2">
    <location>
        <begin position="156"/>
        <end position="168"/>
    </location>
</feature>